<evidence type="ECO:0000256" key="1">
    <source>
        <dbReference type="SAM" id="MobiDB-lite"/>
    </source>
</evidence>
<keyword evidence="2" id="KW-0812">Transmembrane</keyword>
<organism evidence="3 4">
    <name type="scientific">Planotetraspora silvatica</name>
    <dbReference type="NCBI Taxonomy" id="234614"/>
    <lineage>
        <taxon>Bacteria</taxon>
        <taxon>Bacillati</taxon>
        <taxon>Actinomycetota</taxon>
        <taxon>Actinomycetes</taxon>
        <taxon>Streptosporangiales</taxon>
        <taxon>Streptosporangiaceae</taxon>
        <taxon>Planotetraspora</taxon>
    </lineage>
</organism>
<comment type="caution">
    <text evidence="3">The sequence shown here is derived from an EMBL/GenBank/DDBJ whole genome shotgun (WGS) entry which is preliminary data.</text>
</comment>
<dbReference type="EMBL" id="BOOQ01000015">
    <property type="protein sequence ID" value="GII46111.1"/>
    <property type="molecule type" value="Genomic_DNA"/>
</dbReference>
<dbReference type="Proteomes" id="UP000644610">
    <property type="component" value="Unassembled WGS sequence"/>
</dbReference>
<feature type="transmembrane region" description="Helical" evidence="2">
    <location>
        <begin position="88"/>
        <end position="107"/>
    </location>
</feature>
<sequence>MSVQFLIVVVTTAALVLIVRAALGASVARRALPVLLLAYGARLLVHVLVLRGSLIHYGGDNFWYEMKAVEVAAYWRNEGFQFVTAEQIPSLSFAAVPCNLFAIVVYLCGGPAPFACTGVVALIACLLCIVMYRFALIVGADERAAFLLLVVTAFMPAFLLHTSDTFKDGLNVLLVVSCLALAASNAQRFDVRRLLALGPLLWALWYVRPYMVAMCAVPLVLSSAVVRRSPLPRPLHIALIVSVLAALFVMSADGGPVEIMQGQLEYGQSEFARRANADGGSGVIFDDGGNAWNAIAPKLLYTLLAPFPWMGGSVVLQLGKVDMLVWYFILYSAFRGGRRLWRDDRAMLVILLLFIVPGLITYATTMANVGLIFRQRMPIVMVTSLLAAVAWSRTRPGRQRNGKDIATQESPDGIGGFASSNLRA</sequence>
<keyword evidence="2" id="KW-0472">Membrane</keyword>
<feature type="transmembrane region" description="Helical" evidence="2">
    <location>
        <begin position="35"/>
        <end position="57"/>
    </location>
</feature>
<dbReference type="RefSeq" id="WP_203973717.1">
    <property type="nucleotide sequence ID" value="NZ_BAAAKY010000049.1"/>
</dbReference>
<protein>
    <recommendedName>
        <fullName evidence="5">Glycosyltransferase RgtA/B/C/D-like domain-containing protein</fullName>
    </recommendedName>
</protein>
<feature type="transmembrane region" description="Helical" evidence="2">
    <location>
        <begin position="235"/>
        <end position="252"/>
    </location>
</feature>
<evidence type="ECO:0000256" key="2">
    <source>
        <dbReference type="SAM" id="Phobius"/>
    </source>
</evidence>
<feature type="transmembrane region" description="Helical" evidence="2">
    <location>
        <begin position="346"/>
        <end position="365"/>
    </location>
</feature>
<keyword evidence="2" id="KW-1133">Transmembrane helix</keyword>
<accession>A0A8J3UMS1</accession>
<evidence type="ECO:0000313" key="4">
    <source>
        <dbReference type="Proteomes" id="UP000644610"/>
    </source>
</evidence>
<feature type="transmembrane region" description="Helical" evidence="2">
    <location>
        <begin position="169"/>
        <end position="187"/>
    </location>
</feature>
<dbReference type="AlphaFoldDB" id="A0A8J3UMS1"/>
<name>A0A8J3UMS1_9ACTN</name>
<evidence type="ECO:0008006" key="5">
    <source>
        <dbReference type="Google" id="ProtNLM"/>
    </source>
</evidence>
<feature type="transmembrane region" description="Helical" evidence="2">
    <location>
        <begin position="207"/>
        <end position="226"/>
    </location>
</feature>
<gene>
    <name evidence="3" type="ORF">Psi02_25350</name>
</gene>
<reference evidence="3" key="1">
    <citation type="submission" date="2021-01" db="EMBL/GenBank/DDBJ databases">
        <title>Whole genome shotgun sequence of Planotetraspora silvatica NBRC 100141.</title>
        <authorList>
            <person name="Komaki H."/>
            <person name="Tamura T."/>
        </authorList>
    </citation>
    <scope>NUCLEOTIDE SEQUENCE</scope>
    <source>
        <strain evidence="3">NBRC 100141</strain>
    </source>
</reference>
<proteinExistence type="predicted"/>
<feature type="transmembrane region" description="Helical" evidence="2">
    <location>
        <begin position="144"/>
        <end position="162"/>
    </location>
</feature>
<evidence type="ECO:0000313" key="3">
    <source>
        <dbReference type="EMBL" id="GII46111.1"/>
    </source>
</evidence>
<feature type="transmembrane region" description="Helical" evidence="2">
    <location>
        <begin position="114"/>
        <end position="138"/>
    </location>
</feature>
<feature type="transmembrane region" description="Helical" evidence="2">
    <location>
        <begin position="6"/>
        <end position="23"/>
    </location>
</feature>
<keyword evidence="4" id="KW-1185">Reference proteome</keyword>
<feature type="region of interest" description="Disordered" evidence="1">
    <location>
        <begin position="397"/>
        <end position="424"/>
    </location>
</feature>
<feature type="transmembrane region" description="Helical" evidence="2">
    <location>
        <begin position="309"/>
        <end position="334"/>
    </location>
</feature>